<dbReference type="EC" id="4.2.2.29" evidence="7"/>
<dbReference type="GO" id="GO:0005886">
    <property type="term" value="C:plasma membrane"/>
    <property type="evidence" value="ECO:0007669"/>
    <property type="project" value="UniProtKB-UniRule"/>
</dbReference>
<name>A0A928YU68_9GAMM</name>
<dbReference type="GO" id="GO:0008932">
    <property type="term" value="F:lytic endotransglycosylase activity"/>
    <property type="evidence" value="ECO:0007669"/>
    <property type="project" value="UniProtKB-UniRule"/>
</dbReference>
<proteinExistence type="inferred from homology"/>
<comment type="caution">
    <text evidence="8">The sequence shown here is derived from an EMBL/GenBank/DDBJ whole genome shotgun (WGS) entry which is preliminary data.</text>
</comment>
<evidence type="ECO:0000256" key="6">
    <source>
        <dbReference type="ARBA" id="ARBA00023316"/>
    </source>
</evidence>
<dbReference type="GO" id="GO:0009252">
    <property type="term" value="P:peptidoglycan biosynthetic process"/>
    <property type="evidence" value="ECO:0007669"/>
    <property type="project" value="UniProtKB-UniRule"/>
</dbReference>
<dbReference type="PANTHER" id="PTHR30518:SF2">
    <property type="entry name" value="ENDOLYTIC MUREIN TRANSGLYCOSYLASE"/>
    <property type="match status" value="1"/>
</dbReference>
<protein>
    <recommendedName>
        <fullName evidence="7">Endolytic murein transglycosylase</fullName>
        <ecNumber evidence="7">4.2.2.29</ecNumber>
    </recommendedName>
    <alternativeName>
        <fullName evidence="7">Peptidoglycan lytic transglycosylase</fullName>
    </alternativeName>
    <alternativeName>
        <fullName evidence="7">Peptidoglycan polymerization terminase</fullName>
    </alternativeName>
</protein>
<evidence type="ECO:0000256" key="3">
    <source>
        <dbReference type="ARBA" id="ARBA00022989"/>
    </source>
</evidence>
<gene>
    <name evidence="7 8" type="primary">mltG</name>
    <name evidence="8" type="ORF">C4F51_11045</name>
</gene>
<evidence type="ECO:0000256" key="4">
    <source>
        <dbReference type="ARBA" id="ARBA00023136"/>
    </source>
</evidence>
<dbReference type="GO" id="GO:0071555">
    <property type="term" value="P:cell wall organization"/>
    <property type="evidence" value="ECO:0007669"/>
    <property type="project" value="UniProtKB-KW"/>
</dbReference>
<accession>A0A928YU68</accession>
<dbReference type="InterPro" id="IPR003770">
    <property type="entry name" value="MLTG-like"/>
</dbReference>
<keyword evidence="5 7" id="KW-0456">Lyase</keyword>
<dbReference type="HAMAP" id="MF_02065">
    <property type="entry name" value="MltG"/>
    <property type="match status" value="1"/>
</dbReference>
<evidence type="ECO:0000256" key="5">
    <source>
        <dbReference type="ARBA" id="ARBA00023239"/>
    </source>
</evidence>
<keyword evidence="2 7" id="KW-0812">Transmembrane</keyword>
<comment type="catalytic activity">
    <reaction evidence="7">
        <text>a peptidoglycan chain = a peptidoglycan chain with N-acetyl-1,6-anhydromuramyl-[peptide] at the reducing end + a peptidoglycan chain with N-acetylglucosamine at the non-reducing end.</text>
        <dbReference type="EC" id="4.2.2.29"/>
    </reaction>
</comment>
<sequence length="357" mass="41161">MLFTGWLRRHYRKILLAMFILLLSAVASVWAAWRYLNNWLDHPMNLPEAGHYYLLTPGKSLGHMARDLSAEGILTHAQWLVYFARWQEQTRVQAGEYWLPFALTPRQLLQKLNQGDVVLHQLTLVEGWTFRQALQTLQAHEAVQVKLQDLSDDDIMAILDLPIEHPEGWFFPDTYTFTRGTTDVELLRRAWQHMQQVLLPLWETRPDGLPYKDPYEVLIMASIIERETGASWEREKVAGVFVRRLQQGMRLQTDPTVIYGMGERFQGRITRADLQESTPYNTYVISGLPVTPIALPGRASIAAALNPEEGTALYFVAKGDGTTQFSDTLQQHNQAVRRYQIQRRQDYRSTLKPGQTP</sequence>
<evidence type="ECO:0000256" key="7">
    <source>
        <dbReference type="HAMAP-Rule" id="MF_02065"/>
    </source>
</evidence>
<keyword evidence="7" id="KW-0997">Cell inner membrane</keyword>
<dbReference type="EMBL" id="PRDL01000001">
    <property type="protein sequence ID" value="MBE8717719.1"/>
    <property type="molecule type" value="Genomic_DNA"/>
</dbReference>
<evidence type="ECO:0000313" key="9">
    <source>
        <dbReference type="Proteomes" id="UP000652567"/>
    </source>
</evidence>
<dbReference type="Proteomes" id="UP000652567">
    <property type="component" value="Unassembled WGS sequence"/>
</dbReference>
<evidence type="ECO:0000256" key="2">
    <source>
        <dbReference type="ARBA" id="ARBA00022692"/>
    </source>
</evidence>
<dbReference type="Pfam" id="PF02618">
    <property type="entry name" value="YceG"/>
    <property type="match status" value="1"/>
</dbReference>
<keyword evidence="1 7" id="KW-1003">Cell membrane</keyword>
<evidence type="ECO:0000256" key="1">
    <source>
        <dbReference type="ARBA" id="ARBA00022475"/>
    </source>
</evidence>
<reference evidence="8" key="1">
    <citation type="submission" date="2018-07" db="EMBL/GenBank/DDBJ databases">
        <title>Genome assembly of strain Ka43.</title>
        <authorList>
            <person name="Kukolya J."/>
            <person name="Nagy I."/>
            <person name="Horvath B."/>
            <person name="Toth A."/>
        </authorList>
    </citation>
    <scope>NUCLEOTIDE SEQUENCE</scope>
    <source>
        <strain evidence="8">KB43</strain>
    </source>
</reference>
<dbReference type="Gene3D" id="3.30.1490.480">
    <property type="entry name" value="Endolytic murein transglycosylase"/>
    <property type="match status" value="1"/>
</dbReference>
<organism evidence="8 9">
    <name type="scientific">Cellvibrio polysaccharolyticus</name>
    <dbReference type="NCBI Taxonomy" id="2082724"/>
    <lineage>
        <taxon>Bacteria</taxon>
        <taxon>Pseudomonadati</taxon>
        <taxon>Pseudomonadota</taxon>
        <taxon>Gammaproteobacteria</taxon>
        <taxon>Cellvibrionales</taxon>
        <taxon>Cellvibrionaceae</taxon>
        <taxon>Cellvibrio</taxon>
    </lineage>
</organism>
<keyword evidence="4 7" id="KW-0472">Membrane</keyword>
<dbReference type="AlphaFoldDB" id="A0A928YU68"/>
<dbReference type="NCBIfam" id="TIGR00247">
    <property type="entry name" value="endolytic transglycosylase MltG"/>
    <property type="match status" value="1"/>
</dbReference>
<evidence type="ECO:0000313" key="8">
    <source>
        <dbReference type="EMBL" id="MBE8717719.1"/>
    </source>
</evidence>
<dbReference type="Gene3D" id="3.30.160.60">
    <property type="entry name" value="Classic Zinc Finger"/>
    <property type="match status" value="1"/>
</dbReference>
<keyword evidence="3 7" id="KW-1133">Transmembrane helix</keyword>
<feature type="site" description="Important for catalytic activity" evidence="7">
    <location>
        <position position="227"/>
    </location>
</feature>
<comment type="function">
    <text evidence="7">Functions as a peptidoglycan terminase that cleaves nascent peptidoglycan strands endolytically to terminate their elongation.</text>
</comment>
<keyword evidence="9" id="KW-1185">Reference proteome</keyword>
<keyword evidence="6 7" id="KW-0961">Cell wall biogenesis/degradation</keyword>
<dbReference type="CDD" id="cd08010">
    <property type="entry name" value="MltG_like"/>
    <property type="match status" value="1"/>
</dbReference>
<dbReference type="PANTHER" id="PTHR30518">
    <property type="entry name" value="ENDOLYTIC MUREIN TRANSGLYCOSYLASE"/>
    <property type="match status" value="1"/>
</dbReference>
<dbReference type="RefSeq" id="WP_193909731.1">
    <property type="nucleotide sequence ID" value="NZ_PRDL01000001.1"/>
</dbReference>
<comment type="similarity">
    <text evidence="7">Belongs to the transglycosylase MltG family.</text>
</comment>